<name>A0A9W7CPG3_9STRA</name>
<keyword evidence="1" id="KW-0812">Transmembrane</keyword>
<keyword evidence="1" id="KW-1133">Transmembrane helix</keyword>
<reference evidence="3" key="1">
    <citation type="journal article" date="2023" name="Commun. Biol.">
        <title>Genome analysis of Parmales, the sister group of diatoms, reveals the evolutionary specialization of diatoms from phago-mixotrophs to photoautotrophs.</title>
        <authorList>
            <person name="Ban H."/>
            <person name="Sato S."/>
            <person name="Yoshikawa S."/>
            <person name="Yamada K."/>
            <person name="Nakamura Y."/>
            <person name="Ichinomiya M."/>
            <person name="Sato N."/>
            <person name="Blanc-Mathieu R."/>
            <person name="Endo H."/>
            <person name="Kuwata A."/>
            <person name="Ogata H."/>
        </authorList>
    </citation>
    <scope>NUCLEOTIDE SEQUENCE [LARGE SCALE GENOMIC DNA]</scope>
    <source>
        <strain evidence="3">NIES 3700</strain>
    </source>
</reference>
<evidence type="ECO:0000313" key="3">
    <source>
        <dbReference type="Proteomes" id="UP001165122"/>
    </source>
</evidence>
<dbReference type="AlphaFoldDB" id="A0A9W7CPG3"/>
<feature type="transmembrane region" description="Helical" evidence="1">
    <location>
        <begin position="31"/>
        <end position="49"/>
    </location>
</feature>
<keyword evidence="3" id="KW-1185">Reference proteome</keyword>
<dbReference type="EMBL" id="BRXW01000127">
    <property type="protein sequence ID" value="GMI08654.1"/>
    <property type="molecule type" value="Genomic_DNA"/>
</dbReference>
<proteinExistence type="predicted"/>
<evidence type="ECO:0000256" key="1">
    <source>
        <dbReference type="SAM" id="Phobius"/>
    </source>
</evidence>
<comment type="caution">
    <text evidence="2">The sequence shown here is derived from an EMBL/GenBank/DDBJ whole genome shotgun (WGS) entry which is preliminary data.</text>
</comment>
<dbReference type="Proteomes" id="UP001165122">
    <property type="component" value="Unassembled WGS sequence"/>
</dbReference>
<keyword evidence="1" id="KW-0472">Membrane</keyword>
<evidence type="ECO:0000313" key="2">
    <source>
        <dbReference type="EMBL" id="GMI08654.1"/>
    </source>
</evidence>
<sequence>MYSYNLALLAGILMTLQGNLSEVFSAQLGTLLVIVNTLIFAMVGASVLFKPMFKFVKKFNEKHIHDAPLKGMGPKVAYSVDLFIKHFKKLAESDVNEAGWKPLEVKDWSGKKKKVKE</sequence>
<protein>
    <submittedName>
        <fullName evidence="2">Uncharacterized protein</fullName>
    </submittedName>
</protein>
<organism evidence="2 3">
    <name type="scientific">Triparma laevis f. longispina</name>
    <dbReference type="NCBI Taxonomy" id="1714387"/>
    <lineage>
        <taxon>Eukaryota</taxon>
        <taxon>Sar</taxon>
        <taxon>Stramenopiles</taxon>
        <taxon>Ochrophyta</taxon>
        <taxon>Bolidophyceae</taxon>
        <taxon>Parmales</taxon>
        <taxon>Triparmaceae</taxon>
        <taxon>Triparma</taxon>
    </lineage>
</organism>
<gene>
    <name evidence="2" type="ORF">TrLO_g12648</name>
</gene>
<accession>A0A9W7CPG3</accession>